<keyword evidence="4" id="KW-0812">Transmembrane</keyword>
<reference evidence="7" key="1">
    <citation type="journal article" date="2015" name="BMC Genomics">
        <title>Draft genome of a commonly misdiagnosed multidrug resistant pathogen Candida auris.</title>
        <authorList>
            <person name="Chatterjee S."/>
            <person name="Alampalli S.V."/>
            <person name="Nageshan R.K."/>
            <person name="Chettiar S.T."/>
            <person name="Joshi S."/>
            <person name="Tatu U.S."/>
        </authorList>
    </citation>
    <scope>NUCLEOTIDE SEQUENCE [LARGE SCALE GENOMIC DNA]</scope>
    <source>
        <strain evidence="7">6684</strain>
    </source>
</reference>
<keyword evidence="4" id="KW-0472">Membrane</keyword>
<dbReference type="GO" id="GO:0006457">
    <property type="term" value="P:protein folding"/>
    <property type="evidence" value="ECO:0007669"/>
    <property type="project" value="TreeGrafter"/>
</dbReference>
<dbReference type="PANTHER" id="PTHR45672:SF3">
    <property type="entry name" value="THIOREDOXIN DOMAIN-CONTAINING PROTEIN 5"/>
    <property type="match status" value="1"/>
</dbReference>
<dbReference type="InterPro" id="IPR051063">
    <property type="entry name" value="PDI"/>
</dbReference>
<dbReference type="VEuPathDB" id="FungiDB:CJI97_001935"/>
<feature type="domain" description="Thioredoxin" evidence="5">
    <location>
        <begin position="34"/>
        <end position="166"/>
    </location>
</feature>
<proteinExistence type="inferred from homology"/>
<keyword evidence="2" id="KW-0732">Signal</keyword>
<gene>
    <name evidence="6" type="ORF">QG37_05979</name>
</gene>
<accession>A0A0L0NU83</accession>
<dbReference type="VEuPathDB" id="FungiDB:CJJ07_004384"/>
<dbReference type="PROSITE" id="PS51352">
    <property type="entry name" value="THIOREDOXIN_2"/>
    <property type="match status" value="1"/>
</dbReference>
<dbReference type="InterPro" id="IPR013766">
    <property type="entry name" value="Thioredoxin_domain"/>
</dbReference>
<evidence type="ECO:0000259" key="5">
    <source>
        <dbReference type="PROSITE" id="PS51352"/>
    </source>
</evidence>
<dbReference type="VEuPathDB" id="FungiDB:B9J08_002391"/>
<comment type="similarity">
    <text evidence="1">Belongs to the protein disulfide isomerase family.</text>
</comment>
<dbReference type="GO" id="GO:0003756">
    <property type="term" value="F:protein disulfide isomerase activity"/>
    <property type="evidence" value="ECO:0007669"/>
    <property type="project" value="TreeGrafter"/>
</dbReference>
<dbReference type="EMBL" id="LGST01000041">
    <property type="protein sequence ID" value="KND97583.1"/>
    <property type="molecule type" value="Genomic_DNA"/>
</dbReference>
<evidence type="ECO:0000313" key="7">
    <source>
        <dbReference type="Proteomes" id="UP000037122"/>
    </source>
</evidence>
<dbReference type="InterPro" id="IPR036249">
    <property type="entry name" value="Thioredoxin-like_sf"/>
</dbReference>
<dbReference type="VEuPathDB" id="FungiDB:CJI96_0004946"/>
<evidence type="ECO:0000256" key="3">
    <source>
        <dbReference type="SAM" id="MobiDB-lite"/>
    </source>
</evidence>
<evidence type="ECO:0000313" key="6">
    <source>
        <dbReference type="EMBL" id="KND97583.1"/>
    </source>
</evidence>
<evidence type="ECO:0000256" key="4">
    <source>
        <dbReference type="SAM" id="Phobius"/>
    </source>
</evidence>
<dbReference type="AlphaFoldDB" id="A0A0L0NU83"/>
<comment type="caution">
    <text evidence="6">The sequence shown here is derived from an EMBL/GenBank/DDBJ whole genome shotgun (WGS) entry which is preliminary data.</text>
</comment>
<dbReference type="VEuPathDB" id="FungiDB:QG37_05979"/>
<feature type="region of interest" description="Disordered" evidence="3">
    <location>
        <begin position="1"/>
        <end position="44"/>
    </location>
</feature>
<keyword evidence="4" id="KW-1133">Transmembrane helix</keyword>
<name>A0A0L0NU83_CANAR</name>
<feature type="compositionally biased region" description="Basic and acidic residues" evidence="3">
    <location>
        <begin position="14"/>
        <end position="27"/>
    </location>
</feature>
<dbReference type="Proteomes" id="UP000037122">
    <property type="component" value="Unassembled WGS sequence"/>
</dbReference>
<feature type="transmembrane region" description="Helical" evidence="4">
    <location>
        <begin position="667"/>
        <end position="686"/>
    </location>
</feature>
<dbReference type="Gene3D" id="3.40.30.10">
    <property type="entry name" value="Glutaredoxin"/>
    <property type="match status" value="2"/>
</dbReference>
<protein>
    <recommendedName>
        <fullName evidence="5">Thioredoxin domain-containing protein</fullName>
    </recommendedName>
</protein>
<dbReference type="OMA" id="RQVNCVE"/>
<dbReference type="PANTHER" id="PTHR45672">
    <property type="entry name" value="PROTEIN DISULFIDE-ISOMERASE C17H9.14C-RELATED"/>
    <property type="match status" value="1"/>
</dbReference>
<dbReference type="CDD" id="cd02961">
    <property type="entry name" value="PDI_a_family"/>
    <property type="match status" value="1"/>
</dbReference>
<sequence length="714" mass="82305">MLAYTIASPAAIKPESDVEKSEVKNTEDENTSEAQDDSANPEVQLPEPLTMETFDDFTSQHITFVEFFSPYCHHCQALAPKWEQAFRETYEQQQKTGLHMRQVNCVESGDLCDREVVPYWPNMRVYVPERDEKGEKTGKGKLVDSFPRALKQTPKNLKKFMMNSLAEYADGTISMPSSSELLNTDSMLNIVAGEMNEPWFVGMFSSSNEEWEKGTFSRSCMDCLRIKSDWDRLSNLIQSSTKSGHLNCKSNPTLCEKLGYPELSSDMRQAPKFAMFLPSKVGRIRFDYNDIVDVKKMKAWISRLAINSQYEMATAGHLEDLDLFVTEKPSSPLQVELPLNTKVGLVFAFEKNKLTKEDKAILPHLLEMITDLPFNVRLYASHSVKFEETLEYQSKGLIDFVKTDPTLEEVTYSRPLHIATTLTKKPTLYLFKENSMIPTVYQNYAPEDMRDPEKIKAWVMKNIYPLFDELTPELLKWYFNTKDKRNDKVVVTFVDGNDDKHLKEALYNVSLVAHEYTLLKKQYYFKALQDERSSKWQKITELREKGAKSSEVIKAMKEYVPHLFDHNDALFTYVNLREYPRFAKDIGWDIDGEGYKPGDTIIVNKNTKYYYDRTLTGEKLTIEPSKLRPVLLHLLDPQLTKDAKVVGFSPRLAASPFTGYLRFMDQIYQHGIVGIILFFIGVFLFLKMALRFMKRGKHTSRSRGIIGNVAPKHD</sequence>
<organism evidence="6 7">
    <name type="scientific">Candidozyma auris</name>
    <name type="common">Yeast</name>
    <name type="synonym">Candida auris</name>
    <dbReference type="NCBI Taxonomy" id="498019"/>
    <lineage>
        <taxon>Eukaryota</taxon>
        <taxon>Fungi</taxon>
        <taxon>Dikarya</taxon>
        <taxon>Ascomycota</taxon>
        <taxon>Saccharomycotina</taxon>
        <taxon>Pichiomycetes</taxon>
        <taxon>Metschnikowiaceae</taxon>
        <taxon>Candidozyma</taxon>
    </lineage>
</organism>
<evidence type="ECO:0000256" key="1">
    <source>
        <dbReference type="ARBA" id="ARBA00006347"/>
    </source>
</evidence>
<evidence type="ECO:0000256" key="2">
    <source>
        <dbReference type="ARBA" id="ARBA00022729"/>
    </source>
</evidence>
<dbReference type="SUPFAM" id="SSF52833">
    <property type="entry name" value="Thioredoxin-like"/>
    <property type="match status" value="1"/>
</dbReference>
<dbReference type="VEuPathDB" id="FungiDB:CJJ09_005479"/>
<dbReference type="GO" id="GO:0005783">
    <property type="term" value="C:endoplasmic reticulum"/>
    <property type="evidence" value="ECO:0007669"/>
    <property type="project" value="TreeGrafter"/>
</dbReference>
<dbReference type="Pfam" id="PF00085">
    <property type="entry name" value="Thioredoxin"/>
    <property type="match status" value="1"/>
</dbReference>